<dbReference type="AlphaFoldDB" id="A0A9D1TLK9"/>
<reference evidence="1" key="1">
    <citation type="journal article" date="2021" name="PeerJ">
        <title>Extensive microbial diversity within the chicken gut microbiome revealed by metagenomics and culture.</title>
        <authorList>
            <person name="Gilroy R."/>
            <person name="Ravi A."/>
            <person name="Getino M."/>
            <person name="Pursley I."/>
            <person name="Horton D.L."/>
            <person name="Alikhan N.F."/>
            <person name="Baker D."/>
            <person name="Gharbi K."/>
            <person name="Hall N."/>
            <person name="Watson M."/>
            <person name="Adriaenssens E.M."/>
            <person name="Foster-Nyarko E."/>
            <person name="Jarju S."/>
            <person name="Secka A."/>
            <person name="Antonio M."/>
            <person name="Oren A."/>
            <person name="Chaudhuri R.R."/>
            <person name="La Ragione R."/>
            <person name="Hildebrand F."/>
            <person name="Pallen M.J."/>
        </authorList>
    </citation>
    <scope>NUCLEOTIDE SEQUENCE</scope>
    <source>
        <strain evidence="1">CHK169-2315</strain>
    </source>
</reference>
<protein>
    <submittedName>
        <fullName evidence="1">Cysteine-rich CWC family protein</fullName>
    </submittedName>
</protein>
<name>A0A9D1TLK9_9BACI</name>
<gene>
    <name evidence="1" type="ORF">H9895_10625</name>
</gene>
<dbReference type="Proteomes" id="UP000823937">
    <property type="component" value="Unassembled WGS sequence"/>
</dbReference>
<comment type="caution">
    <text evidence="1">The sequence shown here is derived from an EMBL/GenBank/DDBJ whole genome shotgun (WGS) entry which is preliminary data.</text>
</comment>
<proteinExistence type="predicted"/>
<dbReference type="EMBL" id="DXHX01000150">
    <property type="protein sequence ID" value="HIV75522.1"/>
    <property type="molecule type" value="Genomic_DNA"/>
</dbReference>
<dbReference type="InterPro" id="IPR032720">
    <property type="entry name" value="Cys_rich_CWC"/>
</dbReference>
<dbReference type="Pfam" id="PF14375">
    <property type="entry name" value="Cys_rich_CWC"/>
    <property type="match status" value="1"/>
</dbReference>
<sequence length="74" mass="8271">MMQGICPLCAKQNKCEAELSTCWCMQITLSEKVKKALQSISIEEGCVCKACLKQLSNEENLSTIYSNYSQTVDK</sequence>
<evidence type="ECO:0000313" key="2">
    <source>
        <dbReference type="Proteomes" id="UP000823937"/>
    </source>
</evidence>
<reference evidence="1" key="2">
    <citation type="submission" date="2021-04" db="EMBL/GenBank/DDBJ databases">
        <authorList>
            <person name="Gilroy R."/>
        </authorList>
    </citation>
    <scope>NUCLEOTIDE SEQUENCE</scope>
    <source>
        <strain evidence="1">CHK169-2315</strain>
    </source>
</reference>
<accession>A0A9D1TLK9</accession>
<evidence type="ECO:0000313" key="1">
    <source>
        <dbReference type="EMBL" id="HIV75522.1"/>
    </source>
</evidence>
<organism evidence="1 2">
    <name type="scientific">Candidatus Pseudogracilibacillus intestinigallinarum</name>
    <dbReference type="NCBI Taxonomy" id="2838742"/>
    <lineage>
        <taxon>Bacteria</taxon>
        <taxon>Bacillati</taxon>
        <taxon>Bacillota</taxon>
        <taxon>Bacilli</taxon>
        <taxon>Bacillales</taxon>
        <taxon>Bacillaceae</taxon>
        <taxon>Pseudogracilibacillus</taxon>
    </lineage>
</organism>